<evidence type="ECO:0008006" key="2">
    <source>
        <dbReference type="Google" id="ProtNLM"/>
    </source>
</evidence>
<evidence type="ECO:0000313" key="1">
    <source>
        <dbReference type="EMBL" id="OIQ70238.1"/>
    </source>
</evidence>
<dbReference type="EMBL" id="MLJW01004299">
    <property type="protein sequence ID" value="OIQ70238.1"/>
    <property type="molecule type" value="Genomic_DNA"/>
</dbReference>
<reference evidence="1" key="1">
    <citation type="submission" date="2016-10" db="EMBL/GenBank/DDBJ databases">
        <title>Sequence of Gallionella enrichment culture.</title>
        <authorList>
            <person name="Poehlein A."/>
            <person name="Muehling M."/>
            <person name="Daniel R."/>
        </authorList>
    </citation>
    <scope>NUCLEOTIDE SEQUENCE</scope>
</reference>
<protein>
    <recommendedName>
        <fullName evidence="2">STAS domain-containing protein</fullName>
    </recommendedName>
</protein>
<sequence>MQRTAGAIALQVRQPETFRHHTLAGEGGVAVHQERQHRNALVGRIAVLVLLGAHLAEHNRIDDFQMRRVGGQRQMDLVVVVLAIRRRAQMIFDVAGAFDRVGIGGAALELMEQRAMRLAHHLGQHVEPATMRHADDDFLHAEIAAALDDLFQRRNQRLAAIKAEALGAGEFDIAEFLKALGFDELVENRAPPLAGEADFLVRPLDAFLDPGLLRSVGDVHEFDAERLAVSALADRDDFAKRAIFEAKHMIEKDFSVEIGLSKTVRARIEFFTIAWRLDAERVELGVKMAAHAIGPDQHQGAHRVAGGLMDIGRRQFCAPGLRLGRKLGADRLFDLDPVTVERGSEFVARRQRPVVAGPRGSFGAFPDVGRRIFQALEELLPLGVDRGGIVLVTGVDFIDIGGVCALQKRGEGKGGVRILARHGGVLVIFGSRVEYGAAAGPATGPAG</sequence>
<proteinExistence type="predicted"/>
<dbReference type="AlphaFoldDB" id="A0A1J5PFS1"/>
<organism evidence="1">
    <name type="scientific">mine drainage metagenome</name>
    <dbReference type="NCBI Taxonomy" id="410659"/>
    <lineage>
        <taxon>unclassified sequences</taxon>
        <taxon>metagenomes</taxon>
        <taxon>ecological metagenomes</taxon>
    </lineage>
</organism>
<gene>
    <name evidence="1" type="ORF">GALL_481510</name>
</gene>
<comment type="caution">
    <text evidence="1">The sequence shown here is derived from an EMBL/GenBank/DDBJ whole genome shotgun (WGS) entry which is preliminary data.</text>
</comment>
<name>A0A1J5PFS1_9ZZZZ</name>
<dbReference type="AntiFam" id="ANF00134">
    <property type="entry name" value="Shadow ORF (opposite odhA)"/>
</dbReference>
<accession>A0A1J5PFS1</accession>